<evidence type="ECO:0000313" key="3">
    <source>
        <dbReference type="Proteomes" id="UP001328107"/>
    </source>
</evidence>
<comment type="caution">
    <text evidence="2">The sequence shown here is derived from an EMBL/GenBank/DDBJ whole genome shotgun (WGS) entry which is preliminary data.</text>
</comment>
<evidence type="ECO:0000313" key="2">
    <source>
        <dbReference type="EMBL" id="GMR43447.1"/>
    </source>
</evidence>
<feature type="non-terminal residue" evidence="2">
    <location>
        <position position="234"/>
    </location>
</feature>
<feature type="non-terminal residue" evidence="2">
    <location>
        <position position="1"/>
    </location>
</feature>
<name>A0AAN4ZLG1_9BILA</name>
<dbReference type="EMBL" id="BTRK01000003">
    <property type="protein sequence ID" value="GMR43441.1"/>
    <property type="molecule type" value="Genomic_DNA"/>
</dbReference>
<protein>
    <submittedName>
        <fullName evidence="2">Uncharacterized protein</fullName>
    </submittedName>
</protein>
<dbReference type="Proteomes" id="UP001328107">
    <property type="component" value="Unassembled WGS sequence"/>
</dbReference>
<reference evidence="2" key="2">
    <citation type="submission" date="2023-06" db="EMBL/GenBank/DDBJ databases">
        <title>Genome assembly of Pristionchus species.</title>
        <authorList>
            <person name="Yoshida K."/>
            <person name="Sommer R.J."/>
        </authorList>
    </citation>
    <scope>NUCLEOTIDE SEQUENCE</scope>
    <source>
        <strain evidence="2 3">RS5460</strain>
    </source>
</reference>
<reference evidence="3" key="1">
    <citation type="submission" date="2022-10" db="EMBL/GenBank/DDBJ databases">
        <title>Genome assembly of Pristionchus species.</title>
        <authorList>
            <person name="Yoshida K."/>
            <person name="Sommer R.J."/>
        </authorList>
    </citation>
    <scope>NUCLEOTIDE SEQUENCE [LARGE SCALE GENOMIC DNA]</scope>
    <source>
        <strain evidence="3">RS5460</strain>
    </source>
</reference>
<proteinExistence type="predicted"/>
<accession>A0AAN4ZLG1</accession>
<organism evidence="2 3">
    <name type="scientific">Pristionchus mayeri</name>
    <dbReference type="NCBI Taxonomy" id="1317129"/>
    <lineage>
        <taxon>Eukaryota</taxon>
        <taxon>Metazoa</taxon>
        <taxon>Ecdysozoa</taxon>
        <taxon>Nematoda</taxon>
        <taxon>Chromadorea</taxon>
        <taxon>Rhabditida</taxon>
        <taxon>Rhabditina</taxon>
        <taxon>Diplogasteromorpha</taxon>
        <taxon>Diplogasteroidea</taxon>
        <taxon>Neodiplogasteridae</taxon>
        <taxon>Pristionchus</taxon>
    </lineage>
</organism>
<evidence type="ECO:0000313" key="1">
    <source>
        <dbReference type="EMBL" id="GMR43441.1"/>
    </source>
</evidence>
<dbReference type="AlphaFoldDB" id="A0AAN4ZLG1"/>
<gene>
    <name evidence="1" type="ORF">PMAYCL1PPCAC_13636</name>
    <name evidence="2" type="ORF">PMAYCL1PPCAC_13642</name>
</gene>
<dbReference type="EMBL" id="BTRK01000003">
    <property type="protein sequence ID" value="GMR43447.1"/>
    <property type="molecule type" value="Genomic_DNA"/>
</dbReference>
<keyword evidence="3" id="KW-1185">Reference proteome</keyword>
<sequence>YVNYSDEVVKKLKKRLEEAADNSDERQVRNKEQKVARKQQRCNSTQVTLLATVCEAKNKYLKALCITPSKFNSETIYILPNQIGGNENKFYIGQMILVRAHDVIGDESLKNRFRADEISAFPYYSTKENMQPRLAQGGLRHMSSLQPRTVFPSEWRDKINYFADQSDEATRLNEEYGNKNEEEEGFSQYPLPTHELQREYNAHCAYEKLFADEMDNLIKCGIKKRADHGEDSDG</sequence>